<accession>A0ABQ8UD34</accession>
<dbReference type="GO" id="GO:0008233">
    <property type="term" value="F:peptidase activity"/>
    <property type="evidence" value="ECO:0007669"/>
    <property type="project" value="UniProtKB-KW"/>
</dbReference>
<gene>
    <name evidence="2" type="ORF">PAPYR_8003</name>
</gene>
<dbReference type="Gene3D" id="3.40.50.1820">
    <property type="entry name" value="alpha/beta hydrolase"/>
    <property type="match status" value="1"/>
</dbReference>
<organism evidence="2 3">
    <name type="scientific">Paratrimastix pyriformis</name>
    <dbReference type="NCBI Taxonomy" id="342808"/>
    <lineage>
        <taxon>Eukaryota</taxon>
        <taxon>Metamonada</taxon>
        <taxon>Preaxostyla</taxon>
        <taxon>Paratrimastigidae</taxon>
        <taxon>Paratrimastix</taxon>
    </lineage>
</organism>
<protein>
    <submittedName>
        <fullName evidence="2">Serine protease</fullName>
    </submittedName>
</protein>
<dbReference type="PANTHER" id="PTHR12277">
    <property type="entry name" value="ALPHA/BETA HYDROLASE DOMAIN-CONTAINING PROTEIN"/>
    <property type="match status" value="1"/>
</dbReference>
<dbReference type="InterPro" id="IPR029058">
    <property type="entry name" value="AB_hydrolase_fold"/>
</dbReference>
<evidence type="ECO:0000313" key="3">
    <source>
        <dbReference type="Proteomes" id="UP001141327"/>
    </source>
</evidence>
<dbReference type="Proteomes" id="UP001141327">
    <property type="component" value="Unassembled WGS sequence"/>
</dbReference>
<comment type="caution">
    <text evidence="2">The sequence shown here is derived from an EMBL/GenBank/DDBJ whole genome shotgun (WGS) entry which is preliminary data.</text>
</comment>
<dbReference type="InterPro" id="IPR000073">
    <property type="entry name" value="AB_hydrolase_1"/>
</dbReference>
<keyword evidence="2" id="KW-0378">Hydrolase</keyword>
<evidence type="ECO:0000313" key="2">
    <source>
        <dbReference type="EMBL" id="KAJ4456698.1"/>
    </source>
</evidence>
<dbReference type="GO" id="GO:0006508">
    <property type="term" value="P:proteolysis"/>
    <property type="evidence" value="ECO:0007669"/>
    <property type="project" value="UniProtKB-KW"/>
</dbReference>
<keyword evidence="3" id="KW-1185">Reference proteome</keyword>
<keyword evidence="2" id="KW-0645">Protease</keyword>
<dbReference type="Pfam" id="PF00561">
    <property type="entry name" value="Abhydrolase_1"/>
    <property type="match status" value="1"/>
</dbReference>
<evidence type="ECO:0000259" key="1">
    <source>
        <dbReference type="Pfam" id="PF00561"/>
    </source>
</evidence>
<dbReference type="SUPFAM" id="SSF53474">
    <property type="entry name" value="alpha/beta-Hydrolases"/>
    <property type="match status" value="1"/>
</dbReference>
<name>A0ABQ8UD34_9EUKA</name>
<dbReference type="PANTHER" id="PTHR12277:SF81">
    <property type="entry name" value="PROTEIN ABHD13"/>
    <property type="match status" value="1"/>
</dbReference>
<sequence>MVILFSIILGLFLVVLFVCGITRHVYPKLLYFPEKKLALDVTPAVDHLQYEDVFLTTSDHVRIHAWWMKTSRPGAPTMLYFHGNAGYVGTRIAHSGLLLRHTQINVLLIDYRGYGLSEGDPSERGLQKDADAALAWVRAQETVDKSKIYVYGQSLGGAVAIWAAHAHPSEVAGIVLENTFTSLRAEAAVLVPKIRFLVWALIPDVWNSAALISKIRLPLLVISGRSDEMIPPLMCEKLFSFAGTQRKQLYMVPQGMHNDTWARGGQKYYEVLRTFMDMPPASPLVSSDDC</sequence>
<dbReference type="EMBL" id="JAPMOS010000063">
    <property type="protein sequence ID" value="KAJ4456698.1"/>
    <property type="molecule type" value="Genomic_DNA"/>
</dbReference>
<proteinExistence type="predicted"/>
<reference evidence="2" key="1">
    <citation type="journal article" date="2022" name="bioRxiv">
        <title>Genomics of Preaxostyla Flagellates Illuminates Evolutionary Transitions and the Path Towards Mitochondrial Loss.</title>
        <authorList>
            <person name="Novak L.V.F."/>
            <person name="Treitli S.C."/>
            <person name="Pyrih J."/>
            <person name="Halakuc P."/>
            <person name="Pipaliya S.V."/>
            <person name="Vacek V."/>
            <person name="Brzon O."/>
            <person name="Soukal P."/>
            <person name="Eme L."/>
            <person name="Dacks J.B."/>
            <person name="Karnkowska A."/>
            <person name="Elias M."/>
            <person name="Hampl V."/>
        </authorList>
    </citation>
    <scope>NUCLEOTIDE SEQUENCE</scope>
    <source>
        <strain evidence="2">RCP-MX</strain>
    </source>
</reference>
<feature type="domain" description="AB hydrolase-1" evidence="1">
    <location>
        <begin position="76"/>
        <end position="184"/>
    </location>
</feature>